<dbReference type="Gene3D" id="3.40.710.10">
    <property type="entry name" value="DD-peptidase/beta-lactamase superfamily"/>
    <property type="match status" value="1"/>
</dbReference>
<evidence type="ECO:0000256" key="4">
    <source>
        <dbReference type="ARBA" id="ARBA00012448"/>
    </source>
</evidence>
<dbReference type="SUPFAM" id="SSF69189">
    <property type="entry name" value="Penicillin-binding protein associated domain"/>
    <property type="match status" value="1"/>
</dbReference>
<evidence type="ECO:0000256" key="8">
    <source>
        <dbReference type="ARBA" id="ARBA00022801"/>
    </source>
</evidence>
<dbReference type="SMART" id="SM00936">
    <property type="entry name" value="PBP5_C"/>
    <property type="match status" value="1"/>
</dbReference>
<dbReference type="InterPro" id="IPR015956">
    <property type="entry name" value="Peniciliin-bd_prot_C_sf"/>
</dbReference>
<dbReference type="InterPro" id="IPR001967">
    <property type="entry name" value="Peptidase_S11_N"/>
</dbReference>
<dbReference type="PANTHER" id="PTHR21581:SF6">
    <property type="entry name" value="TRAFFICKING PROTEIN PARTICLE COMPLEX SUBUNIT 12"/>
    <property type="match status" value="1"/>
</dbReference>
<evidence type="ECO:0000256" key="10">
    <source>
        <dbReference type="ARBA" id="ARBA00022984"/>
    </source>
</evidence>
<keyword evidence="7 16" id="KW-0732">Signal</keyword>
<evidence type="ECO:0000256" key="1">
    <source>
        <dbReference type="ARBA" id="ARBA00003217"/>
    </source>
</evidence>
<dbReference type="InterPro" id="IPR012338">
    <property type="entry name" value="Beta-lactam/transpept-like"/>
</dbReference>
<dbReference type="Proteomes" id="UP000001695">
    <property type="component" value="Chromosome"/>
</dbReference>
<dbReference type="GO" id="GO:0008360">
    <property type="term" value="P:regulation of cell shape"/>
    <property type="evidence" value="ECO:0007669"/>
    <property type="project" value="UniProtKB-KW"/>
</dbReference>
<dbReference type="eggNOG" id="COG1686">
    <property type="taxonomic scope" value="Bacteria"/>
</dbReference>
<organism evidence="18 19">
    <name type="scientific">Beijerinckia indica subsp. indica (strain ATCC 9039 / DSM 1715 / NCIMB 8712)</name>
    <dbReference type="NCBI Taxonomy" id="395963"/>
    <lineage>
        <taxon>Bacteria</taxon>
        <taxon>Pseudomonadati</taxon>
        <taxon>Pseudomonadota</taxon>
        <taxon>Alphaproteobacteria</taxon>
        <taxon>Hyphomicrobiales</taxon>
        <taxon>Beijerinckiaceae</taxon>
        <taxon>Beijerinckia</taxon>
    </lineage>
</organism>
<dbReference type="Pfam" id="PF00768">
    <property type="entry name" value="Peptidase_S11"/>
    <property type="match status" value="1"/>
</dbReference>
<dbReference type="GO" id="GO:0071555">
    <property type="term" value="P:cell wall organization"/>
    <property type="evidence" value="ECO:0007669"/>
    <property type="project" value="UniProtKB-KW"/>
</dbReference>
<dbReference type="UniPathway" id="UPA00219"/>
<feature type="active site" evidence="13">
    <location>
        <position position="126"/>
    </location>
</feature>
<dbReference type="GO" id="GO:0006508">
    <property type="term" value="P:proteolysis"/>
    <property type="evidence" value="ECO:0007669"/>
    <property type="project" value="UniProtKB-KW"/>
</dbReference>
<evidence type="ECO:0000256" key="11">
    <source>
        <dbReference type="ARBA" id="ARBA00023316"/>
    </source>
</evidence>
<dbReference type="GO" id="GO:0009252">
    <property type="term" value="P:peptidoglycan biosynthetic process"/>
    <property type="evidence" value="ECO:0007669"/>
    <property type="project" value="UniProtKB-UniPathway"/>
</dbReference>
<dbReference type="AlphaFoldDB" id="B2IB86"/>
<dbReference type="RefSeq" id="WP_012384527.1">
    <property type="nucleotide sequence ID" value="NC_010581.1"/>
</dbReference>
<evidence type="ECO:0000256" key="14">
    <source>
        <dbReference type="PIRSR" id="PIRSR618044-2"/>
    </source>
</evidence>
<protein>
    <recommendedName>
        <fullName evidence="4">serine-type D-Ala-D-Ala carboxypeptidase</fullName>
        <ecNumber evidence="4">3.4.16.4</ecNumber>
    </recommendedName>
</protein>
<evidence type="ECO:0000256" key="7">
    <source>
        <dbReference type="ARBA" id="ARBA00022729"/>
    </source>
</evidence>
<dbReference type="SUPFAM" id="SSF56601">
    <property type="entry name" value="beta-lactamase/transpeptidase-like"/>
    <property type="match status" value="1"/>
</dbReference>
<evidence type="ECO:0000313" key="18">
    <source>
        <dbReference type="EMBL" id="ACB95170.1"/>
    </source>
</evidence>
<accession>B2IB86</accession>
<gene>
    <name evidence="18" type="ordered locus">Bind_1537</name>
</gene>
<name>B2IB86_BEII9</name>
<feature type="signal peptide" evidence="16">
    <location>
        <begin position="1"/>
        <end position="27"/>
    </location>
</feature>
<dbReference type="InterPro" id="IPR018044">
    <property type="entry name" value="Peptidase_S11"/>
</dbReference>
<feature type="domain" description="Peptidase S11 D-Ala-D-Ala carboxypeptidase A C-terminal" evidence="17">
    <location>
        <begin position="278"/>
        <end position="368"/>
    </location>
</feature>
<sequence length="394" mass="42822">MVPVSRRILLIPFLLSGFLAGPIAARAQGIDTSAPNVILIEAETGGVLFEKNPDAPVIPASTAKIMTAELVFQNLREGRIHLDDTFLISETAWRQGGAPSRGSSMYAALNSHVRVEDLIRGLVIDSGNDAAIALAEGLAGSEGAFATLMTKRARELGLDHSVFTNAWGRGDPDQLVTARDMARLAAHVITTYPDYYKYFGEKEFTWNKIRQTNRNPLLTMDFGADGLKTGNIDASGYGLVGSAVQNGERLILALYGAKNAKERADEARRLFLWGFRSFTTKTVYKANETIGTARVFGGAKTDVDLVAHRDIKLLIPHLGGEKFTGKIVYTGPLPAPVEEGQQVGQLIIRRGTLDALEIPLYTAEAVPQGPLPRRALDAGYEAGVLLWRKYMTKP</sequence>
<evidence type="ECO:0000256" key="9">
    <source>
        <dbReference type="ARBA" id="ARBA00022960"/>
    </source>
</evidence>
<evidence type="ECO:0000256" key="13">
    <source>
        <dbReference type="PIRSR" id="PIRSR618044-1"/>
    </source>
</evidence>
<proteinExistence type="inferred from homology"/>
<dbReference type="PRINTS" id="PR00725">
    <property type="entry name" value="DADACBPTASE1"/>
</dbReference>
<keyword evidence="5 18" id="KW-0121">Carboxypeptidase</keyword>
<dbReference type="KEGG" id="bid:Bind_1537"/>
<evidence type="ECO:0000313" key="19">
    <source>
        <dbReference type="Proteomes" id="UP000001695"/>
    </source>
</evidence>
<comment type="catalytic activity">
    <reaction evidence="12">
        <text>Preferential cleavage: (Ac)2-L-Lys-D-Ala-|-D-Ala. Also transpeptidation of peptidyl-alanyl moieties that are N-acyl substituents of D-alanine.</text>
        <dbReference type="EC" id="3.4.16.4"/>
    </reaction>
</comment>
<keyword evidence="11" id="KW-0961">Cell wall biogenesis/degradation</keyword>
<keyword evidence="10" id="KW-0573">Peptidoglycan synthesis</keyword>
<feature type="binding site" evidence="14">
    <location>
        <position position="228"/>
    </location>
    <ligand>
        <name>substrate</name>
    </ligand>
</feature>
<feature type="active site" description="Acyl-ester intermediate" evidence="13">
    <location>
        <position position="64"/>
    </location>
</feature>
<dbReference type="STRING" id="395963.Bind_1537"/>
<evidence type="ECO:0000256" key="15">
    <source>
        <dbReference type="RuleBase" id="RU004016"/>
    </source>
</evidence>
<evidence type="ECO:0000259" key="17">
    <source>
        <dbReference type="SMART" id="SM00936"/>
    </source>
</evidence>
<dbReference type="HOGENOM" id="CLU_027070_8_1_5"/>
<dbReference type="EMBL" id="CP001016">
    <property type="protein sequence ID" value="ACB95170.1"/>
    <property type="molecule type" value="Genomic_DNA"/>
</dbReference>
<dbReference type="EC" id="3.4.16.4" evidence="4"/>
<evidence type="ECO:0000256" key="6">
    <source>
        <dbReference type="ARBA" id="ARBA00022670"/>
    </source>
</evidence>
<dbReference type="Pfam" id="PF07943">
    <property type="entry name" value="PBP5_C"/>
    <property type="match status" value="1"/>
</dbReference>
<reference evidence="19" key="1">
    <citation type="submission" date="2008-03" db="EMBL/GenBank/DDBJ databases">
        <title>Complete sequence of chromosome of Beijerinckia indica subsp. indica ATCC 9039.</title>
        <authorList>
            <consortium name="US DOE Joint Genome Institute"/>
            <person name="Copeland A."/>
            <person name="Lucas S."/>
            <person name="Lapidus A."/>
            <person name="Glavina del Rio T."/>
            <person name="Dalin E."/>
            <person name="Tice H."/>
            <person name="Bruce D."/>
            <person name="Goodwin L."/>
            <person name="Pitluck S."/>
            <person name="LaButti K."/>
            <person name="Schmutz J."/>
            <person name="Larimer F."/>
            <person name="Land M."/>
            <person name="Hauser L."/>
            <person name="Kyrpides N."/>
            <person name="Mikhailova N."/>
            <person name="Dunfield P.F."/>
            <person name="Dedysh S.N."/>
            <person name="Liesack W."/>
            <person name="Saw J.H."/>
            <person name="Alam M."/>
            <person name="Chen Y."/>
            <person name="Murrell J.C."/>
            <person name="Richardson P."/>
        </authorList>
    </citation>
    <scope>NUCLEOTIDE SEQUENCE [LARGE SCALE GENOMIC DNA]</scope>
    <source>
        <strain evidence="19">ATCC 9039 / DSM 1715 / NCIMB 8712</strain>
    </source>
</reference>
<feature type="active site" description="Acyl-ester intermediate" evidence="13">
    <location>
        <position position="61"/>
    </location>
</feature>
<evidence type="ECO:0000256" key="3">
    <source>
        <dbReference type="ARBA" id="ARBA00007164"/>
    </source>
</evidence>
<dbReference type="Gene3D" id="2.60.410.10">
    <property type="entry name" value="D-Ala-D-Ala carboxypeptidase, C-terminal domain"/>
    <property type="match status" value="1"/>
</dbReference>
<comment type="pathway">
    <text evidence="2">Cell wall biogenesis; peptidoglycan biosynthesis.</text>
</comment>
<comment type="function">
    <text evidence="1">Removes C-terminal D-alanyl residues from sugar-peptide cell wall precursors.</text>
</comment>
<comment type="similarity">
    <text evidence="3 15">Belongs to the peptidase S11 family.</text>
</comment>
<evidence type="ECO:0000256" key="5">
    <source>
        <dbReference type="ARBA" id="ARBA00022645"/>
    </source>
</evidence>
<keyword evidence="9" id="KW-0133">Cell shape</keyword>
<evidence type="ECO:0000256" key="16">
    <source>
        <dbReference type="SAM" id="SignalP"/>
    </source>
</evidence>
<keyword evidence="19" id="KW-1185">Reference proteome</keyword>
<dbReference type="InterPro" id="IPR012907">
    <property type="entry name" value="Peptidase_S11_C"/>
</dbReference>
<evidence type="ECO:0000256" key="12">
    <source>
        <dbReference type="ARBA" id="ARBA00034000"/>
    </source>
</evidence>
<keyword evidence="6" id="KW-0645">Protease</keyword>
<dbReference type="GO" id="GO:0009002">
    <property type="term" value="F:serine-type D-Ala-D-Ala carboxypeptidase activity"/>
    <property type="evidence" value="ECO:0007669"/>
    <property type="project" value="UniProtKB-EC"/>
</dbReference>
<keyword evidence="8 18" id="KW-0378">Hydrolase</keyword>
<dbReference type="InterPro" id="IPR037167">
    <property type="entry name" value="Peptidase_S11_C_sf"/>
</dbReference>
<dbReference type="PANTHER" id="PTHR21581">
    <property type="entry name" value="D-ALANYL-D-ALANINE CARBOXYPEPTIDASE"/>
    <property type="match status" value="1"/>
</dbReference>
<feature type="chain" id="PRO_5002778658" description="serine-type D-Ala-D-Ala carboxypeptidase" evidence="16">
    <location>
        <begin position="28"/>
        <end position="394"/>
    </location>
</feature>
<evidence type="ECO:0000256" key="2">
    <source>
        <dbReference type="ARBA" id="ARBA00004752"/>
    </source>
</evidence>
<reference evidence="18 19" key="2">
    <citation type="journal article" date="2010" name="J. Bacteriol.">
        <title>Complete genome sequence of Beijerinckia indica subsp. indica.</title>
        <authorList>
            <person name="Tamas I."/>
            <person name="Dedysh S.N."/>
            <person name="Liesack W."/>
            <person name="Stott M.B."/>
            <person name="Alam M."/>
            <person name="Murrell J.C."/>
            <person name="Dunfield P.F."/>
        </authorList>
    </citation>
    <scope>NUCLEOTIDE SEQUENCE [LARGE SCALE GENOMIC DNA]</scope>
    <source>
        <strain evidence="19">ATCC 9039 / DSM 1715 / NCIMB 8712</strain>
    </source>
</reference>